<evidence type="ECO:0000256" key="3">
    <source>
        <dbReference type="ARBA" id="ARBA00007035"/>
    </source>
</evidence>
<comment type="subunit">
    <text evidence="4 9">Component of 250-400 kDa complexes called cytochrome oxidase assembly intermediates or COA complexes.</text>
</comment>
<keyword evidence="12" id="KW-1185">Reference proteome</keyword>
<keyword evidence="8 9" id="KW-0472">Membrane</keyword>
<dbReference type="Pfam" id="PF09813">
    <property type="entry name" value="Coa3_cc"/>
    <property type="match status" value="1"/>
</dbReference>
<keyword evidence="7 9" id="KW-0496">Mitochondrion</keyword>
<comment type="subcellular location">
    <subcellularLocation>
        <location evidence="2">Mitochondrion membrane</location>
        <topology evidence="2">Single-pass membrane protein</topology>
    </subcellularLocation>
</comment>
<dbReference type="GO" id="GO:0005743">
    <property type="term" value="C:mitochondrial inner membrane"/>
    <property type="evidence" value="ECO:0007669"/>
    <property type="project" value="UniProtKB-UniRule"/>
</dbReference>
<evidence type="ECO:0000256" key="6">
    <source>
        <dbReference type="ARBA" id="ARBA00022989"/>
    </source>
</evidence>
<dbReference type="OrthoDB" id="10018333at2759"/>
<dbReference type="PANTHER" id="PTHR15642">
    <property type="entry name" value="CYTOCHROME C OXIDASE ASSEMBLY FACTOR 3, MITOCHONDRIAL"/>
    <property type="match status" value="1"/>
</dbReference>
<sequence>MSGPSSPYISRKDVSDSYRPKGYGLSPGLLRARQRFRVRNVLTGAVIASFGVGVWAYSISAVRQDTFDDADEEAKALAASREKSLKVGTAQRLKADVLWLVGLQLELLLLLHLPHKNQSGLLHLRADFLHRGSATHEF</sequence>
<dbReference type="InterPro" id="IPR041752">
    <property type="entry name" value="Coa3"/>
</dbReference>
<evidence type="ECO:0000313" key="12">
    <source>
        <dbReference type="Proteomes" id="UP000294933"/>
    </source>
</evidence>
<reference evidence="11 12" key="1">
    <citation type="submission" date="2018-06" db="EMBL/GenBank/DDBJ databases">
        <title>A transcriptomic atlas of mushroom development highlights an independent origin of complex multicellularity.</title>
        <authorList>
            <consortium name="DOE Joint Genome Institute"/>
            <person name="Krizsan K."/>
            <person name="Almasi E."/>
            <person name="Merenyi Z."/>
            <person name="Sahu N."/>
            <person name="Viragh M."/>
            <person name="Koszo T."/>
            <person name="Mondo S."/>
            <person name="Kiss B."/>
            <person name="Balint B."/>
            <person name="Kues U."/>
            <person name="Barry K."/>
            <person name="Hegedus J.C."/>
            <person name="Henrissat B."/>
            <person name="Johnson J."/>
            <person name="Lipzen A."/>
            <person name="Ohm R."/>
            <person name="Nagy I."/>
            <person name="Pangilinan J."/>
            <person name="Yan J."/>
            <person name="Xiong Y."/>
            <person name="Grigoriev I.V."/>
            <person name="Hibbett D.S."/>
            <person name="Nagy L.G."/>
        </authorList>
    </citation>
    <scope>NUCLEOTIDE SEQUENCE [LARGE SCALE GENOMIC DNA]</scope>
    <source>
        <strain evidence="11 12">SZMC22713</strain>
    </source>
</reference>
<keyword evidence="9" id="KW-0999">Mitochondrion inner membrane</keyword>
<evidence type="ECO:0000259" key="10">
    <source>
        <dbReference type="Pfam" id="PF09813"/>
    </source>
</evidence>
<dbReference type="InterPro" id="IPR018628">
    <property type="entry name" value="Coa3_CC"/>
</dbReference>
<protein>
    <recommendedName>
        <fullName evidence="9">Cytochrome c oxidase assembly factor 3</fullName>
    </recommendedName>
</protein>
<evidence type="ECO:0000256" key="2">
    <source>
        <dbReference type="ARBA" id="ARBA00004304"/>
    </source>
</evidence>
<dbReference type="VEuPathDB" id="FungiDB:BD410DRAFT_797984"/>
<keyword evidence="5 9" id="KW-0812">Transmembrane</keyword>
<organism evidence="11 12">
    <name type="scientific">Rickenella mellea</name>
    <dbReference type="NCBI Taxonomy" id="50990"/>
    <lineage>
        <taxon>Eukaryota</taxon>
        <taxon>Fungi</taxon>
        <taxon>Dikarya</taxon>
        <taxon>Basidiomycota</taxon>
        <taxon>Agaricomycotina</taxon>
        <taxon>Agaricomycetes</taxon>
        <taxon>Hymenochaetales</taxon>
        <taxon>Rickenellaceae</taxon>
        <taxon>Rickenella</taxon>
    </lineage>
</organism>
<proteinExistence type="inferred from homology"/>
<dbReference type="GO" id="GO:0033617">
    <property type="term" value="P:mitochondrial respiratory chain complex IV assembly"/>
    <property type="evidence" value="ECO:0007669"/>
    <property type="project" value="UniProtKB-UniRule"/>
</dbReference>
<comment type="similarity">
    <text evidence="3 9">Belongs to the COA3 family.</text>
</comment>
<evidence type="ECO:0000256" key="9">
    <source>
        <dbReference type="RuleBase" id="RU367056"/>
    </source>
</evidence>
<comment type="function">
    <text evidence="1 9">Required for assembly of cytochrome c oxidase (complex IV).</text>
</comment>
<feature type="transmembrane region" description="Helical" evidence="9">
    <location>
        <begin position="41"/>
        <end position="59"/>
    </location>
</feature>
<gene>
    <name evidence="11" type="ORF">BD410DRAFT_797984</name>
</gene>
<evidence type="ECO:0000256" key="1">
    <source>
        <dbReference type="ARBA" id="ARBA00003064"/>
    </source>
</evidence>
<evidence type="ECO:0000313" key="11">
    <source>
        <dbReference type="EMBL" id="TDL29362.1"/>
    </source>
</evidence>
<dbReference type="PANTHER" id="PTHR15642:SF3">
    <property type="entry name" value="CYTOCHROME C OXIDASE ASSEMBLY FACTOR 3 HOMOLOG, MITOCHONDRIAL"/>
    <property type="match status" value="1"/>
</dbReference>
<evidence type="ECO:0000256" key="7">
    <source>
        <dbReference type="ARBA" id="ARBA00023128"/>
    </source>
</evidence>
<evidence type="ECO:0000256" key="5">
    <source>
        <dbReference type="ARBA" id="ARBA00022692"/>
    </source>
</evidence>
<dbReference type="Proteomes" id="UP000294933">
    <property type="component" value="Unassembled WGS sequence"/>
</dbReference>
<dbReference type="STRING" id="50990.A0A4R5XF29"/>
<evidence type="ECO:0000256" key="8">
    <source>
        <dbReference type="ARBA" id="ARBA00023136"/>
    </source>
</evidence>
<dbReference type="EMBL" id="ML170156">
    <property type="protein sequence ID" value="TDL29362.1"/>
    <property type="molecule type" value="Genomic_DNA"/>
</dbReference>
<name>A0A4R5XF29_9AGAM</name>
<evidence type="ECO:0000256" key="4">
    <source>
        <dbReference type="ARBA" id="ARBA00011351"/>
    </source>
</evidence>
<feature type="domain" description="Cytochrome c oxidase assembly factor 3 mitochondrial coiled-coil" evidence="10">
    <location>
        <begin position="29"/>
        <end position="74"/>
    </location>
</feature>
<dbReference type="AlphaFoldDB" id="A0A4R5XF29"/>
<keyword evidence="6 9" id="KW-1133">Transmembrane helix</keyword>
<accession>A0A4R5XF29</accession>